<comment type="similarity">
    <text evidence="2">Belongs to the pseudouridine synthase RluA family.</text>
</comment>
<reference evidence="7" key="1">
    <citation type="submission" date="2009-09" db="EMBL/GenBank/DDBJ databases">
        <title>The complete chromosome of Alicyclobacillus acidocaldarius subsp. acidocaldarius DSM 446.</title>
        <authorList>
            <consortium name="US DOE Joint Genome Institute (JGI-PGF)"/>
            <person name="Lucas S."/>
            <person name="Copeland A."/>
            <person name="Lapidus A."/>
            <person name="Glavina del Rio T."/>
            <person name="Dalin E."/>
            <person name="Tice H."/>
            <person name="Bruce D."/>
            <person name="Goodwin L."/>
            <person name="Pitluck S."/>
            <person name="Kyrpides N."/>
            <person name="Mavromatis K."/>
            <person name="Ivanova N."/>
            <person name="Ovchinnikova G."/>
            <person name="Chertkov O."/>
            <person name="Sims D."/>
            <person name="Brettin T."/>
            <person name="Detter J.C."/>
            <person name="Han C."/>
            <person name="Larimer F."/>
            <person name="Land M."/>
            <person name="Hauser L."/>
            <person name="Markowitz V."/>
            <person name="Cheng J.-F."/>
            <person name="Hugenholtz P."/>
            <person name="Woyke T."/>
            <person name="Wu D."/>
            <person name="Pukall R."/>
            <person name="Klenk H.-P."/>
            <person name="Eisen J.A."/>
        </authorList>
    </citation>
    <scope>NUCLEOTIDE SEQUENCE [LARGE SCALE GENOMIC DNA]</scope>
    <source>
        <strain evidence="7">ATCC 27009 / DSM 446 / BCRC 14685 / JCM 5260 / KCTC 1825 / NBRC 15652 / NCIMB 11725 / NRRL B-14509 / 104-IA</strain>
    </source>
</reference>
<dbReference type="HOGENOM" id="CLU_016902_4_4_9"/>
<evidence type="ECO:0000259" key="5">
    <source>
        <dbReference type="Pfam" id="PF00849"/>
    </source>
</evidence>
<accession>C8WV14</accession>
<dbReference type="EMBL" id="CP001727">
    <property type="protein sequence ID" value="ACV58003.1"/>
    <property type="molecule type" value="Genomic_DNA"/>
</dbReference>
<name>C8WV14_ALIAD</name>
<evidence type="ECO:0000256" key="4">
    <source>
        <dbReference type="ARBA" id="ARBA00033164"/>
    </source>
</evidence>
<feature type="domain" description="Pseudouridine synthase RsuA/RluA-like" evidence="5">
    <location>
        <begin position="94"/>
        <end position="245"/>
    </location>
</feature>
<dbReference type="InterPro" id="IPR006145">
    <property type="entry name" value="PsdUridine_synth_RsuA/RluA"/>
</dbReference>
<evidence type="ECO:0000256" key="3">
    <source>
        <dbReference type="ARBA" id="ARBA00031870"/>
    </source>
</evidence>
<dbReference type="eggNOG" id="COG0564">
    <property type="taxonomic scope" value="Bacteria"/>
</dbReference>
<dbReference type="AlphaFoldDB" id="C8WV14"/>
<dbReference type="PANTHER" id="PTHR21600">
    <property type="entry name" value="MITOCHONDRIAL RNA PSEUDOURIDINE SYNTHASE"/>
    <property type="match status" value="1"/>
</dbReference>
<organism evidence="6 7">
    <name type="scientific">Alicyclobacillus acidocaldarius subsp. acidocaldarius (strain ATCC 27009 / DSM 446 / BCRC 14685 / JCM 5260 / KCTC 1825 / NBRC 15652 / NCIMB 11725 / NRRL B-14509 / 104-IA)</name>
    <name type="common">Bacillus acidocaldarius</name>
    <dbReference type="NCBI Taxonomy" id="521098"/>
    <lineage>
        <taxon>Bacteria</taxon>
        <taxon>Bacillati</taxon>
        <taxon>Bacillota</taxon>
        <taxon>Bacilli</taxon>
        <taxon>Bacillales</taxon>
        <taxon>Alicyclobacillaceae</taxon>
        <taxon>Alicyclobacillus</taxon>
    </lineage>
</organism>
<evidence type="ECO:0000256" key="1">
    <source>
        <dbReference type="ARBA" id="ARBA00000073"/>
    </source>
</evidence>
<protein>
    <recommendedName>
        <fullName evidence="3">RNA pseudouridylate synthase</fullName>
    </recommendedName>
    <alternativeName>
        <fullName evidence="4">RNA-uridine isomerase</fullName>
    </alternativeName>
</protein>
<reference evidence="6 7" key="2">
    <citation type="journal article" date="2010" name="Stand. Genomic Sci.">
        <title>Complete genome sequence of Alicyclobacillus acidocaldarius type strain (104-IA).</title>
        <authorList>
            <person name="Mavromatis K."/>
            <person name="Sikorski J."/>
            <person name="Lapidus A."/>
            <person name="Glavina Del Rio T."/>
            <person name="Copeland A."/>
            <person name="Tice H."/>
            <person name="Cheng J.F."/>
            <person name="Lucas S."/>
            <person name="Chen F."/>
            <person name="Nolan M."/>
            <person name="Bruce D."/>
            <person name="Goodwin L."/>
            <person name="Pitluck S."/>
            <person name="Ivanova N."/>
            <person name="Ovchinnikova G."/>
            <person name="Pati A."/>
            <person name="Chen A."/>
            <person name="Palaniappan K."/>
            <person name="Land M."/>
            <person name="Hauser L."/>
            <person name="Chang Y.J."/>
            <person name="Jeffries C.D."/>
            <person name="Chain P."/>
            <person name="Meincke L."/>
            <person name="Sims D."/>
            <person name="Chertkov O."/>
            <person name="Han C."/>
            <person name="Brettin T."/>
            <person name="Detter J.C."/>
            <person name="Wahrenburg C."/>
            <person name="Rohde M."/>
            <person name="Pukall R."/>
            <person name="Goker M."/>
            <person name="Bristow J."/>
            <person name="Eisen J.A."/>
            <person name="Markowitz V."/>
            <person name="Hugenholtz P."/>
            <person name="Klenk H.P."/>
            <person name="Kyrpides N.C."/>
        </authorList>
    </citation>
    <scope>NUCLEOTIDE SEQUENCE [LARGE SCALE GENOMIC DNA]</scope>
    <source>
        <strain evidence="7">ATCC 27009 / DSM 446 / BCRC 14685 / JCM 5260 / KCTC 1825 / NBRC 15652 / NCIMB 11725 / NRRL B-14509 / 104-IA</strain>
    </source>
</reference>
<evidence type="ECO:0000313" key="6">
    <source>
        <dbReference type="EMBL" id="ACV58003.1"/>
    </source>
</evidence>
<dbReference type="GO" id="GO:0009982">
    <property type="term" value="F:pseudouridine synthase activity"/>
    <property type="evidence" value="ECO:0007669"/>
    <property type="project" value="InterPro"/>
</dbReference>
<dbReference type="InterPro" id="IPR050188">
    <property type="entry name" value="RluA_PseudoU_synthase"/>
</dbReference>
<dbReference type="GO" id="GO:0003723">
    <property type="term" value="F:RNA binding"/>
    <property type="evidence" value="ECO:0007669"/>
    <property type="project" value="InterPro"/>
</dbReference>
<dbReference type="SUPFAM" id="SSF55120">
    <property type="entry name" value="Pseudouridine synthase"/>
    <property type="match status" value="1"/>
</dbReference>
<dbReference type="Proteomes" id="UP000001917">
    <property type="component" value="Chromosome"/>
</dbReference>
<dbReference type="Pfam" id="PF00849">
    <property type="entry name" value="PseudoU_synth_2"/>
    <property type="match status" value="1"/>
</dbReference>
<comment type="catalytic activity">
    <reaction evidence="1">
        <text>a uridine in RNA = a pseudouridine in RNA</text>
        <dbReference type="Rhea" id="RHEA:48348"/>
        <dbReference type="Rhea" id="RHEA-COMP:12068"/>
        <dbReference type="Rhea" id="RHEA-COMP:12069"/>
        <dbReference type="ChEBI" id="CHEBI:65314"/>
        <dbReference type="ChEBI" id="CHEBI:65315"/>
    </reaction>
</comment>
<evidence type="ECO:0000256" key="2">
    <source>
        <dbReference type="ARBA" id="ARBA00010876"/>
    </source>
</evidence>
<dbReference type="GO" id="GO:0140098">
    <property type="term" value="F:catalytic activity, acting on RNA"/>
    <property type="evidence" value="ECO:0007669"/>
    <property type="project" value="UniProtKB-ARBA"/>
</dbReference>
<dbReference type="Gene3D" id="3.30.2350.10">
    <property type="entry name" value="Pseudouridine synthase"/>
    <property type="match status" value="1"/>
</dbReference>
<dbReference type="RefSeq" id="WP_012810354.1">
    <property type="nucleotide sequence ID" value="NC_013205.1"/>
</dbReference>
<sequence>MDVRVNPGGIFISLPKPPRPMPCAEWLSQALHVPQAHVRHLLRHGAVRVRGNTPSHLEIWDRPTQVWIDEDLRPVDLASASLPPVRVLYNDPSLLVVDKPENLLVHRDGSDAPTLDACVQRLLNEEGAGRAYHVHRLDRGTTGCVLYAKHGLMLRAMDAELAAGRVRRTYLAIASGTRIRPGVMSAPIGRDRHVSGRYRVSRTGKVARTHVEVLDEADQGGARWTLVRLRLETGRRHQIRVHLSAMGAPVVGDTLYGGTPHPALAPGQIALHAARLQFCHPYAGEDVEVRAPLPRAWEKLAADVGLSLDCLKRE</sequence>
<dbReference type="CDD" id="cd02869">
    <property type="entry name" value="PseudoU_synth_RluA_like"/>
    <property type="match status" value="1"/>
</dbReference>
<dbReference type="InterPro" id="IPR020103">
    <property type="entry name" value="PsdUridine_synth_cat_dom_sf"/>
</dbReference>
<dbReference type="STRING" id="521098.Aaci_0963"/>
<evidence type="ECO:0000313" key="7">
    <source>
        <dbReference type="Proteomes" id="UP000001917"/>
    </source>
</evidence>
<gene>
    <name evidence="6" type="ordered locus">Aaci_0963</name>
</gene>
<dbReference type="GO" id="GO:0000455">
    <property type="term" value="P:enzyme-directed rRNA pseudouridine synthesis"/>
    <property type="evidence" value="ECO:0007669"/>
    <property type="project" value="TreeGrafter"/>
</dbReference>
<keyword evidence="7" id="KW-1185">Reference proteome</keyword>
<dbReference type="KEGG" id="aac:Aaci_0963"/>
<dbReference type="PANTHER" id="PTHR21600:SF87">
    <property type="entry name" value="RNA PSEUDOURIDYLATE SYNTHASE DOMAIN-CONTAINING PROTEIN 1"/>
    <property type="match status" value="1"/>
</dbReference>
<proteinExistence type="inferred from homology"/>